<dbReference type="Proteomes" id="UP000614609">
    <property type="component" value="Unassembled WGS sequence"/>
</dbReference>
<protein>
    <submittedName>
        <fullName evidence="2">CoA-binding protein</fullName>
    </submittedName>
</protein>
<dbReference type="InterPro" id="IPR036291">
    <property type="entry name" value="NAD(P)-bd_dom_sf"/>
</dbReference>
<accession>A0A830G2E5</accession>
<keyword evidence="3" id="KW-1185">Reference proteome</keyword>
<dbReference type="PANTHER" id="PTHR33303">
    <property type="entry name" value="CYTOPLASMIC PROTEIN-RELATED"/>
    <property type="match status" value="1"/>
</dbReference>
<reference evidence="2" key="1">
    <citation type="journal article" date="2014" name="Int. J. Syst. Evol. Microbiol.">
        <title>Complete genome sequence of Corynebacterium casei LMG S-19264T (=DSM 44701T), isolated from a smear-ripened cheese.</title>
        <authorList>
            <consortium name="US DOE Joint Genome Institute (JGI-PGF)"/>
            <person name="Walter F."/>
            <person name="Albersmeier A."/>
            <person name="Kalinowski J."/>
            <person name="Ruckert C."/>
        </authorList>
    </citation>
    <scope>NUCLEOTIDE SEQUENCE</scope>
    <source>
        <strain evidence="2">JCM 16108</strain>
    </source>
</reference>
<sequence>MAALRAHMTDPDDETLERVLDYETIAVVGCSGTPGKAAHDVPNYLQRHGYHIVPVNPTTDEVLGERAYDTLADVEEEVDVVDVFRPSGEVAGIVAEAIERDDVKAVWTQLGIRDDDAAARATDAGLTVVQDRCMKVEHGRLKR</sequence>
<dbReference type="Pfam" id="PF13380">
    <property type="entry name" value="CoA_binding_2"/>
    <property type="match status" value="1"/>
</dbReference>
<organism evidence="2 3">
    <name type="scientific">Halarchaeum rubridurum</name>
    <dbReference type="NCBI Taxonomy" id="489911"/>
    <lineage>
        <taxon>Archaea</taxon>
        <taxon>Methanobacteriati</taxon>
        <taxon>Methanobacteriota</taxon>
        <taxon>Stenosarchaea group</taxon>
        <taxon>Halobacteria</taxon>
        <taxon>Halobacteriales</taxon>
        <taxon>Halobacteriaceae</taxon>
    </lineage>
</organism>
<dbReference type="SUPFAM" id="SSF51735">
    <property type="entry name" value="NAD(P)-binding Rossmann-fold domains"/>
    <property type="match status" value="1"/>
</dbReference>
<dbReference type="EMBL" id="BMOO01000005">
    <property type="protein sequence ID" value="GGM72370.1"/>
    <property type="molecule type" value="Genomic_DNA"/>
</dbReference>
<dbReference type="Gene3D" id="3.40.50.720">
    <property type="entry name" value="NAD(P)-binding Rossmann-like Domain"/>
    <property type="match status" value="1"/>
</dbReference>
<dbReference type="SMART" id="SM00881">
    <property type="entry name" value="CoA_binding"/>
    <property type="match status" value="1"/>
</dbReference>
<evidence type="ECO:0000313" key="3">
    <source>
        <dbReference type="Proteomes" id="UP000614609"/>
    </source>
</evidence>
<name>A0A830G2E5_9EURY</name>
<proteinExistence type="predicted"/>
<dbReference type="InterPro" id="IPR003781">
    <property type="entry name" value="CoA-bd"/>
</dbReference>
<gene>
    <name evidence="2" type="ORF">GCM10009017_22920</name>
</gene>
<reference evidence="2" key="2">
    <citation type="submission" date="2020-09" db="EMBL/GenBank/DDBJ databases">
        <authorList>
            <person name="Sun Q."/>
            <person name="Ohkuma M."/>
        </authorList>
    </citation>
    <scope>NUCLEOTIDE SEQUENCE</scope>
    <source>
        <strain evidence="2">JCM 16108</strain>
    </source>
</reference>
<dbReference type="AlphaFoldDB" id="A0A830G2E5"/>
<evidence type="ECO:0000259" key="1">
    <source>
        <dbReference type="SMART" id="SM00881"/>
    </source>
</evidence>
<comment type="caution">
    <text evidence="2">The sequence shown here is derived from an EMBL/GenBank/DDBJ whole genome shotgun (WGS) entry which is preliminary data.</text>
</comment>
<evidence type="ECO:0000313" key="2">
    <source>
        <dbReference type="EMBL" id="GGM72370.1"/>
    </source>
</evidence>
<dbReference type="PANTHER" id="PTHR33303:SF2">
    <property type="entry name" value="COA-BINDING DOMAIN-CONTAINING PROTEIN"/>
    <property type="match status" value="1"/>
</dbReference>
<feature type="domain" description="CoA-binding" evidence="1">
    <location>
        <begin position="19"/>
        <end position="112"/>
    </location>
</feature>